<dbReference type="SUPFAM" id="SSF56112">
    <property type="entry name" value="Protein kinase-like (PK-like)"/>
    <property type="match status" value="1"/>
</dbReference>
<reference evidence="2" key="1">
    <citation type="journal article" date="2020" name="Nature">
        <title>Giant virus diversity and host interactions through global metagenomics.</title>
        <authorList>
            <person name="Schulz F."/>
            <person name="Roux S."/>
            <person name="Paez-Espino D."/>
            <person name="Jungbluth S."/>
            <person name="Walsh D.A."/>
            <person name="Denef V.J."/>
            <person name="McMahon K.D."/>
            <person name="Konstantinidis K.T."/>
            <person name="Eloe-Fadrosh E.A."/>
            <person name="Kyrpides N.C."/>
            <person name="Woyke T."/>
        </authorList>
    </citation>
    <scope>NUCLEOTIDE SEQUENCE</scope>
    <source>
        <strain evidence="2">GVMAG-M-3300009182-78</strain>
    </source>
</reference>
<evidence type="ECO:0000256" key="1">
    <source>
        <dbReference type="SAM" id="MobiDB-lite"/>
    </source>
</evidence>
<evidence type="ECO:0008006" key="3">
    <source>
        <dbReference type="Google" id="ProtNLM"/>
    </source>
</evidence>
<feature type="compositionally biased region" description="Basic residues" evidence="1">
    <location>
        <begin position="522"/>
        <end position="562"/>
    </location>
</feature>
<sequence length="562" mass="65426">MSGVYRRDTFSERDALLYFFEHSIAKKLSTNSSNAVVFLLTYNGYFGGCPYLKIYYNISENRIDVVPVTELVLKLIPLDSVAPREGVTHYNSYHQLEFGRDNFGLDKKVISYIHDWEQEITLQKIAFISTFMMDFQMKAVTPNIISSFLVNYDNKDVFKNTLHYEPDNRSEAIMEKFLTQLFIDYHEGAKGRVPRSYTNYKIGCILMEFIPDSREFATFPCMRERDVREDRFGSQEDFDSYLQYKSYALIEIDKCSSTGIRHNDLHSGNVLAYTDENNIPRACIIDFGNFANQTSGGMTCSTQDRKRKFNELKIVDEVYKRPTSRDEHDNYLDQCLIRYNSVERTIPDKGKKIVGLRNWNDPFLTRETYREKRKNKYLGPDYIYKLRESSYKFVDVDGMNDLDKRMVRNGLKLKELLMQELGVEDMSHFIEEDTKDLGRYTGNYKNGGNALLQMYIKRLGLGDTCFEMITSTSQDPYCIQIFNTTPPDQQSDSFSERYPVVNKEMESQGEWGFGGKGNLPKKMLHKKRSGKRSGRRNTKGSGKRTTKRSGKRTTKKNYSKTK</sequence>
<protein>
    <recommendedName>
        <fullName evidence="3">Protein kinase domain-containing protein</fullName>
    </recommendedName>
</protein>
<dbReference type="EMBL" id="MN739042">
    <property type="protein sequence ID" value="QHS85288.1"/>
    <property type="molecule type" value="Genomic_DNA"/>
</dbReference>
<evidence type="ECO:0000313" key="2">
    <source>
        <dbReference type="EMBL" id="QHS85288.1"/>
    </source>
</evidence>
<feature type="region of interest" description="Disordered" evidence="1">
    <location>
        <begin position="506"/>
        <end position="562"/>
    </location>
</feature>
<proteinExistence type="predicted"/>
<organism evidence="2">
    <name type="scientific">viral metagenome</name>
    <dbReference type="NCBI Taxonomy" id="1070528"/>
    <lineage>
        <taxon>unclassified sequences</taxon>
        <taxon>metagenomes</taxon>
        <taxon>organismal metagenomes</taxon>
    </lineage>
</organism>
<dbReference type="AlphaFoldDB" id="A0A6C0B197"/>
<dbReference type="InterPro" id="IPR011009">
    <property type="entry name" value="Kinase-like_dom_sf"/>
</dbReference>
<name>A0A6C0B197_9ZZZZ</name>
<accession>A0A6C0B197</accession>